<keyword evidence="5" id="KW-0808">Transferase</keyword>
<dbReference type="PANTHER" id="PTHR30576:SF0">
    <property type="entry name" value="UNDECAPRENYL-PHOSPHATE N-ACETYLGALACTOSAMINYL 1-PHOSPHATE TRANSFERASE-RELATED"/>
    <property type="match status" value="1"/>
</dbReference>
<evidence type="ECO:0000256" key="3">
    <source>
        <dbReference type="SAM" id="Phobius"/>
    </source>
</evidence>
<keyword evidence="6" id="KW-1185">Reference proteome</keyword>
<feature type="domain" description="Bacterial sugar transferase" evidence="4">
    <location>
        <begin position="16"/>
        <end position="204"/>
    </location>
</feature>
<comment type="similarity">
    <text evidence="1">Belongs to the bacterial sugar transferase family.</text>
</comment>
<keyword evidence="3" id="KW-1133">Transmembrane helix</keyword>
<dbReference type="EMBL" id="LANJ01000012">
    <property type="protein sequence ID" value="KKC38905.1"/>
    <property type="molecule type" value="Genomic_DNA"/>
</dbReference>
<dbReference type="PATRIC" id="fig|1293439.3.peg.1201"/>
<gene>
    <name evidence="5" type="ORF">WH87_08155</name>
</gene>
<evidence type="ECO:0000313" key="6">
    <source>
        <dbReference type="Proteomes" id="UP000033411"/>
    </source>
</evidence>
<dbReference type="InterPro" id="IPR003362">
    <property type="entry name" value="Bact_transf"/>
</dbReference>
<dbReference type="Pfam" id="PF02397">
    <property type="entry name" value="Bac_transf"/>
    <property type="match status" value="1"/>
</dbReference>
<dbReference type="GO" id="GO:0000271">
    <property type="term" value="P:polysaccharide biosynthetic process"/>
    <property type="evidence" value="ECO:0007669"/>
    <property type="project" value="UniProtKB-KW"/>
</dbReference>
<reference evidence="5 6" key="1">
    <citation type="submission" date="2015-03" db="EMBL/GenBank/DDBJ databases">
        <authorList>
            <person name="Lepp D."/>
            <person name="Hassan Y.I."/>
            <person name="Li X.-Z."/>
            <person name="Zhou T."/>
        </authorList>
    </citation>
    <scope>NUCLEOTIDE SEQUENCE [LARGE SCALE GENOMIC DNA]</scope>
    <source>
        <strain evidence="5 6">E84</strain>
    </source>
</reference>
<proteinExistence type="inferred from homology"/>
<keyword evidence="3" id="KW-0812">Transmembrane</keyword>
<organism evidence="5 6">
    <name type="scientific">Devosia epidermidihirudinis</name>
    <dbReference type="NCBI Taxonomy" id="1293439"/>
    <lineage>
        <taxon>Bacteria</taxon>
        <taxon>Pseudomonadati</taxon>
        <taxon>Pseudomonadota</taxon>
        <taxon>Alphaproteobacteria</taxon>
        <taxon>Hyphomicrobiales</taxon>
        <taxon>Devosiaceae</taxon>
        <taxon>Devosia</taxon>
    </lineage>
</organism>
<keyword evidence="3" id="KW-0472">Membrane</keyword>
<protein>
    <submittedName>
        <fullName evidence="5">Sugar transferase</fullName>
    </submittedName>
</protein>
<feature type="transmembrane region" description="Helical" evidence="3">
    <location>
        <begin position="21"/>
        <end position="42"/>
    </location>
</feature>
<dbReference type="STRING" id="1293439.WH87_08155"/>
<evidence type="ECO:0000256" key="1">
    <source>
        <dbReference type="ARBA" id="ARBA00006464"/>
    </source>
</evidence>
<sequence length="209" mass="23303">MRRSKIGAGIYGNGGKRMLDLILVLIGGVVFLPLILILAALVRLDGSSAIYRQPRIGKNGRIFLLWKLRSMVPDADAALERYLASDAAARAEWDRSQKLRHDPRLTRIGATLRRYSLDELPQLWNVLMGDMSLVGPRPMMPSQRTLYPGTAYYDFRPGLTGLWQISARNDCSFADRASYDNLYAQEISLATDLRILACTVSVVLRGTGC</sequence>
<dbReference type="Proteomes" id="UP000033411">
    <property type="component" value="Unassembled WGS sequence"/>
</dbReference>
<evidence type="ECO:0000313" key="5">
    <source>
        <dbReference type="EMBL" id="KKC38905.1"/>
    </source>
</evidence>
<dbReference type="AlphaFoldDB" id="A0A0F5QD61"/>
<accession>A0A0F5QD61</accession>
<dbReference type="GO" id="GO:0016780">
    <property type="term" value="F:phosphotransferase activity, for other substituted phosphate groups"/>
    <property type="evidence" value="ECO:0007669"/>
    <property type="project" value="TreeGrafter"/>
</dbReference>
<comment type="caution">
    <text evidence="5">The sequence shown here is derived from an EMBL/GenBank/DDBJ whole genome shotgun (WGS) entry which is preliminary data.</text>
</comment>
<evidence type="ECO:0000256" key="2">
    <source>
        <dbReference type="ARBA" id="ARBA00023169"/>
    </source>
</evidence>
<evidence type="ECO:0000259" key="4">
    <source>
        <dbReference type="Pfam" id="PF02397"/>
    </source>
</evidence>
<dbReference type="PANTHER" id="PTHR30576">
    <property type="entry name" value="COLANIC BIOSYNTHESIS UDP-GLUCOSE LIPID CARRIER TRANSFERASE"/>
    <property type="match status" value="1"/>
</dbReference>
<name>A0A0F5QD61_9HYPH</name>
<keyword evidence="2" id="KW-0270">Exopolysaccharide synthesis</keyword>